<feature type="compositionally biased region" description="Basic and acidic residues" evidence="1">
    <location>
        <begin position="75"/>
        <end position="91"/>
    </location>
</feature>
<feature type="compositionally biased region" description="Gly residues" evidence="1">
    <location>
        <begin position="99"/>
        <end position="122"/>
    </location>
</feature>
<gene>
    <name evidence="3" type="ordered locus">Sulku_0828</name>
</gene>
<dbReference type="EMBL" id="CP002355">
    <property type="protein sequence ID" value="ADR33494.1"/>
    <property type="molecule type" value="Genomic_DNA"/>
</dbReference>
<feature type="signal peptide" evidence="2">
    <location>
        <begin position="1"/>
        <end position="20"/>
    </location>
</feature>
<keyword evidence="4" id="KW-1185">Reference proteome</keyword>
<evidence type="ECO:0000256" key="2">
    <source>
        <dbReference type="SAM" id="SignalP"/>
    </source>
</evidence>
<dbReference type="KEGG" id="sku:Sulku_0828"/>
<evidence type="ECO:0000256" key="1">
    <source>
        <dbReference type="SAM" id="MobiDB-lite"/>
    </source>
</evidence>
<dbReference type="AlphaFoldDB" id="E4U1X6"/>
<dbReference type="Proteomes" id="UP000008721">
    <property type="component" value="Chromosome"/>
</dbReference>
<evidence type="ECO:0008006" key="5">
    <source>
        <dbReference type="Google" id="ProtNLM"/>
    </source>
</evidence>
<protein>
    <recommendedName>
        <fullName evidence="5">DUF4890 domain-containing protein</fullName>
    </recommendedName>
</protein>
<dbReference type="HOGENOM" id="CLU_2025565_0_0_7"/>
<sequence length="122" mass="13698">MKTLLTIVSASVILSTIAFAEMPAMTQEKVAAQQEIQNRFKEMKTDELLEKRGTMTTQQEREALHNELMSRQKMMTKEQHDKFMKKPENRTPKMKNQGSGQGMMQGQRNGMGSGMGGGMGGR</sequence>
<feature type="chain" id="PRO_5003187519" description="DUF4890 domain-containing protein" evidence="2">
    <location>
        <begin position="21"/>
        <end position="122"/>
    </location>
</feature>
<reference evidence="3 4" key="1">
    <citation type="journal article" date="2012" name="Stand. Genomic Sci.">
        <title>Complete genome sequence of the sulfur compounds oxidizing chemolithoautotroph Sulfuricurvum kujiense type strain (YK-1(T)).</title>
        <authorList>
            <person name="Han C."/>
            <person name="Kotsyurbenko O."/>
            <person name="Chertkov O."/>
            <person name="Held B."/>
            <person name="Lapidus A."/>
            <person name="Nolan M."/>
            <person name="Lucas S."/>
            <person name="Hammon N."/>
            <person name="Deshpande S."/>
            <person name="Cheng J.F."/>
            <person name="Tapia R."/>
            <person name="Goodwin L.A."/>
            <person name="Pitluck S."/>
            <person name="Liolios K."/>
            <person name="Pagani I."/>
            <person name="Ivanova N."/>
            <person name="Mavromatis K."/>
            <person name="Mikhailova N."/>
            <person name="Pati A."/>
            <person name="Chen A."/>
            <person name="Palaniappan K."/>
            <person name="Land M."/>
            <person name="Hauser L."/>
            <person name="Chang Y.J."/>
            <person name="Jeffries C.D."/>
            <person name="Brambilla E.M."/>
            <person name="Rohde M."/>
            <person name="Spring S."/>
            <person name="Sikorski J."/>
            <person name="Goker M."/>
            <person name="Woyke T."/>
            <person name="Bristow J."/>
            <person name="Eisen J.A."/>
            <person name="Markowitz V."/>
            <person name="Hugenholtz P."/>
            <person name="Kyrpides N.C."/>
            <person name="Klenk H.P."/>
            <person name="Detter J.C."/>
        </authorList>
    </citation>
    <scope>NUCLEOTIDE SEQUENCE [LARGE SCALE GENOMIC DNA]</scope>
    <source>
        <strain evidence="4">ATCC BAA-921 / DSM 16994 / JCM 11577 / YK-1</strain>
    </source>
</reference>
<accession>E4U1X6</accession>
<dbReference type="RefSeq" id="WP_013459691.1">
    <property type="nucleotide sequence ID" value="NC_014762.1"/>
</dbReference>
<name>E4U1X6_SULKY</name>
<evidence type="ECO:0000313" key="4">
    <source>
        <dbReference type="Proteomes" id="UP000008721"/>
    </source>
</evidence>
<organism evidence="3 4">
    <name type="scientific">Sulfuricurvum kujiense (strain ATCC BAA-921 / DSM 16994 / JCM 11577 / YK-1)</name>
    <dbReference type="NCBI Taxonomy" id="709032"/>
    <lineage>
        <taxon>Bacteria</taxon>
        <taxon>Pseudomonadati</taxon>
        <taxon>Campylobacterota</taxon>
        <taxon>Epsilonproteobacteria</taxon>
        <taxon>Campylobacterales</taxon>
        <taxon>Sulfurimonadaceae</taxon>
        <taxon>Sulfuricurvum</taxon>
    </lineage>
</organism>
<feature type="region of interest" description="Disordered" evidence="1">
    <location>
        <begin position="75"/>
        <end position="122"/>
    </location>
</feature>
<dbReference type="OrthoDB" id="9944013at2"/>
<evidence type="ECO:0000313" key="3">
    <source>
        <dbReference type="EMBL" id="ADR33494.1"/>
    </source>
</evidence>
<keyword evidence="2" id="KW-0732">Signal</keyword>
<proteinExistence type="predicted"/>
<dbReference type="STRING" id="709032.Sulku_0828"/>